<sequence>MASADEGKRLSPPSSSPLSTSSDFVHAAATESPAESTTGQRKQDEEDNVIGILELGGISSNNVMRTSSATTLGEVDRLNDLRTDSATTLGEANASSSRGENFSHSLSDCSETTDFGLGTNATSMSQEGSTGHTKLVDSQEGSDYADEDFLGASMPKNEQPGDGLEAPPSQPAVDDLSSATTESPPTQVMERPGDPSSYRIPDYVFARNKSTAPLEWSTASNESLFSIQMGNMSFTKDQFPWLGKSGELGLPGEVSMPMPSGSNLSNIDFSSNQPPSKQSAAENSQESGNLEEEVEPSPRVTEAKSAATMREVIRENAENHEKANDSVAEGKYHSACLSHASDGSTRSFAFPILAGEGDVSCSLRGDAMKQRQHSPSKPKSKRESRPQTPKESPNGSSPQTPKPTPNGGKCRWGLSCFSCCPSCCS</sequence>
<feature type="compositionally biased region" description="Basic residues" evidence="1">
    <location>
        <begin position="370"/>
        <end position="382"/>
    </location>
</feature>
<evidence type="ECO:0000313" key="3">
    <source>
        <dbReference type="Proteomes" id="UP000006882"/>
    </source>
</evidence>
<dbReference type="Proteomes" id="UP000006882">
    <property type="component" value="Chromosome G5"/>
</dbReference>
<feature type="compositionally biased region" description="Low complexity" evidence="1">
    <location>
        <begin position="10"/>
        <end position="38"/>
    </location>
</feature>
<name>A0A251PBC7_PRUPE</name>
<feature type="region of interest" description="Disordered" evidence="1">
    <location>
        <begin position="69"/>
        <end position="200"/>
    </location>
</feature>
<dbReference type="PANTHER" id="PTHR33673">
    <property type="entry name" value="SUPPRESSOR SRP40-LIKE PROTEIN"/>
    <property type="match status" value="1"/>
</dbReference>
<accession>A0A251PBC7</accession>
<feature type="compositionally biased region" description="Polar residues" evidence="1">
    <location>
        <begin position="260"/>
        <end position="288"/>
    </location>
</feature>
<dbReference type="eggNOG" id="ENOG502S0N9">
    <property type="taxonomic scope" value="Eukaryota"/>
</dbReference>
<feature type="compositionally biased region" description="Basic and acidic residues" evidence="1">
    <location>
        <begin position="311"/>
        <end position="330"/>
    </location>
</feature>
<dbReference type="PANTHER" id="PTHR33673:SF38">
    <property type="entry name" value="CHROMODOMAIN-HELICASE-DNA-BINDING PROTEIN 7-LIKE"/>
    <property type="match status" value="1"/>
</dbReference>
<dbReference type="AlphaFoldDB" id="A0A251PBC7"/>
<dbReference type="Gramene" id="ONI08873">
    <property type="protein sequence ID" value="ONI08873"/>
    <property type="gene ID" value="PRUPE_5G205600"/>
</dbReference>
<evidence type="ECO:0000313" key="2">
    <source>
        <dbReference type="EMBL" id="ONI08873.1"/>
    </source>
</evidence>
<feature type="region of interest" description="Disordered" evidence="1">
    <location>
        <begin position="1"/>
        <end position="48"/>
    </location>
</feature>
<evidence type="ECO:0000256" key="1">
    <source>
        <dbReference type="SAM" id="MobiDB-lite"/>
    </source>
</evidence>
<feature type="compositionally biased region" description="Polar residues" evidence="1">
    <location>
        <begin position="84"/>
        <end position="132"/>
    </location>
</feature>
<dbReference type="STRING" id="3760.A0A251PBC7"/>
<feature type="compositionally biased region" description="Basic and acidic residues" evidence="1">
    <location>
        <begin position="74"/>
        <end position="83"/>
    </location>
</feature>
<gene>
    <name evidence="2" type="ORF">PRUPE_5G205600</name>
</gene>
<proteinExistence type="predicted"/>
<reference evidence="2 3" key="1">
    <citation type="journal article" date="2013" name="Nat. Genet.">
        <title>The high-quality draft genome of peach (Prunus persica) identifies unique patterns of genetic diversity, domestication and genome evolution.</title>
        <authorList>
            <consortium name="International Peach Genome Initiative"/>
            <person name="Verde I."/>
            <person name="Abbott A.G."/>
            <person name="Scalabrin S."/>
            <person name="Jung S."/>
            <person name="Shu S."/>
            <person name="Marroni F."/>
            <person name="Zhebentyayeva T."/>
            <person name="Dettori M.T."/>
            <person name="Grimwood J."/>
            <person name="Cattonaro F."/>
            <person name="Zuccolo A."/>
            <person name="Rossini L."/>
            <person name="Jenkins J."/>
            <person name="Vendramin E."/>
            <person name="Meisel L.A."/>
            <person name="Decroocq V."/>
            <person name="Sosinski B."/>
            <person name="Prochnik S."/>
            <person name="Mitros T."/>
            <person name="Policriti A."/>
            <person name="Cipriani G."/>
            <person name="Dondini L."/>
            <person name="Ficklin S."/>
            <person name="Goodstein D.M."/>
            <person name="Xuan P."/>
            <person name="Del Fabbro C."/>
            <person name="Aramini V."/>
            <person name="Copetti D."/>
            <person name="Gonzalez S."/>
            <person name="Horner D.S."/>
            <person name="Falchi R."/>
            <person name="Lucas S."/>
            <person name="Mica E."/>
            <person name="Maldonado J."/>
            <person name="Lazzari B."/>
            <person name="Bielenberg D."/>
            <person name="Pirona R."/>
            <person name="Miculan M."/>
            <person name="Barakat A."/>
            <person name="Testolin R."/>
            <person name="Stella A."/>
            <person name="Tartarini S."/>
            <person name="Tonutti P."/>
            <person name="Arus P."/>
            <person name="Orellana A."/>
            <person name="Wells C."/>
            <person name="Main D."/>
            <person name="Vizzotto G."/>
            <person name="Silva H."/>
            <person name="Salamini F."/>
            <person name="Schmutz J."/>
            <person name="Morgante M."/>
            <person name="Rokhsar D.S."/>
        </authorList>
    </citation>
    <scope>NUCLEOTIDE SEQUENCE [LARGE SCALE GENOMIC DNA]</scope>
    <source>
        <strain evidence="3">cv. Nemared</strain>
    </source>
</reference>
<feature type="region of interest" description="Disordered" evidence="1">
    <location>
        <begin position="242"/>
        <end position="330"/>
    </location>
</feature>
<organism evidence="2 3">
    <name type="scientific">Prunus persica</name>
    <name type="common">Peach</name>
    <name type="synonym">Amygdalus persica</name>
    <dbReference type="NCBI Taxonomy" id="3760"/>
    <lineage>
        <taxon>Eukaryota</taxon>
        <taxon>Viridiplantae</taxon>
        <taxon>Streptophyta</taxon>
        <taxon>Embryophyta</taxon>
        <taxon>Tracheophyta</taxon>
        <taxon>Spermatophyta</taxon>
        <taxon>Magnoliopsida</taxon>
        <taxon>eudicotyledons</taxon>
        <taxon>Gunneridae</taxon>
        <taxon>Pentapetalae</taxon>
        <taxon>rosids</taxon>
        <taxon>fabids</taxon>
        <taxon>Rosales</taxon>
        <taxon>Rosaceae</taxon>
        <taxon>Amygdaloideae</taxon>
        <taxon>Amygdaleae</taxon>
        <taxon>Prunus</taxon>
    </lineage>
</organism>
<feature type="compositionally biased region" description="Polar residues" evidence="1">
    <location>
        <begin position="177"/>
        <end position="186"/>
    </location>
</feature>
<keyword evidence="3" id="KW-1185">Reference proteome</keyword>
<dbReference type="EMBL" id="CM007655">
    <property type="protein sequence ID" value="ONI08873.1"/>
    <property type="molecule type" value="Genomic_DNA"/>
</dbReference>
<feature type="region of interest" description="Disordered" evidence="1">
    <location>
        <begin position="359"/>
        <end position="406"/>
    </location>
</feature>
<protein>
    <submittedName>
        <fullName evidence="2">Uncharacterized protein</fullName>
    </submittedName>
</protein>
<feature type="compositionally biased region" description="Polar residues" evidence="1">
    <location>
        <begin position="387"/>
        <end position="399"/>
    </location>
</feature>